<feature type="transmembrane region" description="Helical" evidence="7">
    <location>
        <begin position="81"/>
        <end position="106"/>
    </location>
</feature>
<evidence type="ECO:0000256" key="3">
    <source>
        <dbReference type="ARBA" id="ARBA00022737"/>
    </source>
</evidence>
<keyword evidence="4 7" id="KW-1133">Transmembrane helix</keyword>
<organism evidence="9 10">
    <name type="scientific">Macleaya cordata</name>
    <name type="common">Five-seeded plume-poppy</name>
    <name type="synonym">Bocconia cordata</name>
    <dbReference type="NCBI Taxonomy" id="56857"/>
    <lineage>
        <taxon>Eukaryota</taxon>
        <taxon>Viridiplantae</taxon>
        <taxon>Streptophyta</taxon>
        <taxon>Embryophyta</taxon>
        <taxon>Tracheophyta</taxon>
        <taxon>Spermatophyta</taxon>
        <taxon>Magnoliopsida</taxon>
        <taxon>Ranunculales</taxon>
        <taxon>Papaveraceae</taxon>
        <taxon>Papaveroideae</taxon>
        <taxon>Macleaya</taxon>
    </lineage>
</organism>
<dbReference type="OMA" id="KEIVWER"/>
<evidence type="ECO:0000256" key="6">
    <source>
        <dbReference type="ARBA" id="ARBA00023136"/>
    </source>
</evidence>
<feature type="transmembrane region" description="Helical" evidence="7">
    <location>
        <begin position="127"/>
        <end position="149"/>
    </location>
</feature>
<dbReference type="InParanoid" id="A0A200Q5R1"/>
<evidence type="ECO:0000256" key="2">
    <source>
        <dbReference type="ARBA" id="ARBA00022692"/>
    </source>
</evidence>
<evidence type="ECO:0000313" key="10">
    <source>
        <dbReference type="Proteomes" id="UP000195402"/>
    </source>
</evidence>
<gene>
    <name evidence="9" type="ORF">BVC80_1387g21</name>
</gene>
<dbReference type="PANTHER" id="PTHR24186:SF50">
    <property type="entry name" value="ANKYRIN REPEAT-CONTAINING PROTEIN ITN1-LIKE ISOFORM X1"/>
    <property type="match status" value="1"/>
</dbReference>
<comment type="caution">
    <text evidence="9">The sequence shown here is derived from an EMBL/GenBank/DDBJ whole genome shotgun (WGS) entry which is preliminary data.</text>
</comment>
<dbReference type="GO" id="GO:0005886">
    <property type="term" value="C:plasma membrane"/>
    <property type="evidence" value="ECO:0007669"/>
    <property type="project" value="TreeGrafter"/>
</dbReference>
<protein>
    <submittedName>
        <fullName evidence="9">PGG domain</fullName>
    </submittedName>
</protein>
<dbReference type="PANTHER" id="PTHR24186">
    <property type="entry name" value="PROTEIN PHOSPHATASE 1 REGULATORY SUBUNIT"/>
    <property type="match status" value="1"/>
</dbReference>
<dbReference type="AlphaFoldDB" id="A0A200Q5R1"/>
<reference evidence="9 10" key="1">
    <citation type="journal article" date="2017" name="Mol. Plant">
        <title>The Genome of Medicinal Plant Macleaya cordata Provides New Insights into Benzylisoquinoline Alkaloids Metabolism.</title>
        <authorList>
            <person name="Liu X."/>
            <person name="Liu Y."/>
            <person name="Huang P."/>
            <person name="Ma Y."/>
            <person name="Qing Z."/>
            <person name="Tang Q."/>
            <person name="Cao H."/>
            <person name="Cheng P."/>
            <person name="Zheng Y."/>
            <person name="Yuan Z."/>
            <person name="Zhou Y."/>
            <person name="Liu J."/>
            <person name="Tang Z."/>
            <person name="Zhuo Y."/>
            <person name="Zhang Y."/>
            <person name="Yu L."/>
            <person name="Huang J."/>
            <person name="Yang P."/>
            <person name="Peng Q."/>
            <person name="Zhang J."/>
            <person name="Jiang W."/>
            <person name="Zhang Z."/>
            <person name="Lin K."/>
            <person name="Ro D.K."/>
            <person name="Chen X."/>
            <person name="Xiong X."/>
            <person name="Shang Y."/>
            <person name="Huang S."/>
            <person name="Zeng J."/>
        </authorList>
    </citation>
    <scope>NUCLEOTIDE SEQUENCE [LARGE SCALE GENOMIC DNA]</scope>
    <source>
        <strain evidence="10">cv. BLH2017</strain>
        <tissue evidence="9">Root</tissue>
    </source>
</reference>
<evidence type="ECO:0000256" key="5">
    <source>
        <dbReference type="ARBA" id="ARBA00023043"/>
    </source>
</evidence>
<keyword evidence="6 7" id="KW-0472">Membrane</keyword>
<dbReference type="EMBL" id="MVGT01003002">
    <property type="protein sequence ID" value="OVA05813.1"/>
    <property type="molecule type" value="Genomic_DNA"/>
</dbReference>
<keyword evidence="3" id="KW-0677">Repeat</keyword>
<evidence type="ECO:0000259" key="8">
    <source>
        <dbReference type="Pfam" id="PF13962"/>
    </source>
</evidence>
<dbReference type="InterPro" id="IPR026961">
    <property type="entry name" value="PGG_dom"/>
</dbReference>
<proteinExistence type="predicted"/>
<evidence type="ECO:0000256" key="7">
    <source>
        <dbReference type="SAM" id="Phobius"/>
    </source>
</evidence>
<sequence>MVNRRKRLRKEELEKAFNLHSGIKRKQHQKETMDRIKEVSTIHLLVATLIATVTFAAGFTLPGGYNTDGPHKGMATLIRRSAFIAFVVSNSVAMIFSTFAVFIHFWSNFIIKDDNQDVIKQFILTTIRCTFFAIIAMMVAFVTGTYAVLSHSRGLAIFLCVLNCSFFPLCVYIFRKMRKRVIYGLKNLNSPCQCDYG</sequence>
<feature type="transmembrane region" description="Helical" evidence="7">
    <location>
        <begin position="155"/>
        <end position="174"/>
    </location>
</feature>
<dbReference type="Pfam" id="PF13962">
    <property type="entry name" value="PGG"/>
    <property type="match status" value="1"/>
</dbReference>
<dbReference type="Proteomes" id="UP000195402">
    <property type="component" value="Unassembled WGS sequence"/>
</dbReference>
<dbReference type="STRING" id="56857.A0A200Q5R1"/>
<keyword evidence="5" id="KW-0040">ANK repeat</keyword>
<comment type="subcellular location">
    <subcellularLocation>
        <location evidence="1">Membrane</location>
        <topology evidence="1">Multi-pass membrane protein</topology>
    </subcellularLocation>
</comment>
<feature type="transmembrane region" description="Helical" evidence="7">
    <location>
        <begin position="42"/>
        <end position="61"/>
    </location>
</feature>
<evidence type="ECO:0000256" key="4">
    <source>
        <dbReference type="ARBA" id="ARBA00022989"/>
    </source>
</evidence>
<keyword evidence="10" id="KW-1185">Reference proteome</keyword>
<evidence type="ECO:0000313" key="9">
    <source>
        <dbReference type="EMBL" id="OVA05813.1"/>
    </source>
</evidence>
<name>A0A200Q5R1_MACCD</name>
<feature type="domain" description="PGG" evidence="8">
    <location>
        <begin position="35"/>
        <end position="148"/>
    </location>
</feature>
<evidence type="ECO:0000256" key="1">
    <source>
        <dbReference type="ARBA" id="ARBA00004141"/>
    </source>
</evidence>
<accession>A0A200Q5R1</accession>
<keyword evidence="2 7" id="KW-0812">Transmembrane</keyword>
<dbReference type="OrthoDB" id="10040922at2759"/>